<keyword evidence="2" id="KW-0479">Metal-binding</keyword>
<sequence length="276" mass="29665">MAQIKAVTRLSKNVYRLTVAAPEIAAKHQPGQFIILRLDKNGERIPLTIADKDTAAGTIDLIVQAVGKTTHQLVSLKAGEDILDLAGPLGLPTRIEKLGTVVMLGGGVGTAPLYPIAKGFQQAGNKIITILGARNKDLLVLPEEFAALSDELLLMTDDGSLGEKGLVTHALQKLIDQKIEIKKVVAIGPLIMMKFVAELTRKYKIPTVVSLNSLMIDGTGMCGGCRVRVGAETKFTCVHGPEFDGHLVDFDALLKRANTYKTAEKDSLNKYLEASP</sequence>
<dbReference type="NCBIfam" id="NF004862">
    <property type="entry name" value="PRK06222.1"/>
    <property type="match status" value="1"/>
</dbReference>
<feature type="binding site" evidence="1">
    <location>
        <begin position="62"/>
        <end position="64"/>
    </location>
    <ligand>
        <name>FAD</name>
        <dbReference type="ChEBI" id="CHEBI:57692"/>
    </ligand>
</feature>
<comment type="cofactor">
    <cofactor evidence="1">
        <name>FAD</name>
        <dbReference type="ChEBI" id="CHEBI:57692"/>
    </cofactor>
    <text evidence="1">Binds 1 FAD per subunit.</text>
</comment>
<feature type="domain" description="FAD-binding FR-type" evidence="3">
    <location>
        <begin position="1"/>
        <end position="95"/>
    </location>
</feature>
<feature type="binding site" evidence="2">
    <location>
        <position position="237"/>
    </location>
    <ligand>
        <name>[2Fe-2S] cluster</name>
        <dbReference type="ChEBI" id="CHEBI:190135"/>
    </ligand>
</feature>
<dbReference type="InterPro" id="IPR017938">
    <property type="entry name" value="Riboflavin_synthase-like_b-brl"/>
</dbReference>
<evidence type="ECO:0000259" key="3">
    <source>
        <dbReference type="PROSITE" id="PS51384"/>
    </source>
</evidence>
<evidence type="ECO:0000313" key="5">
    <source>
        <dbReference type="Proteomes" id="UP000269352"/>
    </source>
</evidence>
<accession>A0A388TAR3</accession>
<dbReference type="AlphaFoldDB" id="A0A388TAR3"/>
<dbReference type="InterPro" id="IPR008333">
    <property type="entry name" value="Cbr1-like_FAD-bd_dom"/>
</dbReference>
<comment type="caution">
    <text evidence="4">The sequence shown here is derived from an EMBL/GenBank/DDBJ whole genome shotgun (WGS) entry which is preliminary data.</text>
</comment>
<dbReference type="GO" id="GO:0046872">
    <property type="term" value="F:metal ion binding"/>
    <property type="evidence" value="ECO:0007669"/>
    <property type="project" value="UniProtKB-KW"/>
</dbReference>
<gene>
    <name evidence="4" type="primary">fpr</name>
    <name evidence="4" type="ORF">NO1_1118</name>
</gene>
<evidence type="ECO:0000256" key="2">
    <source>
        <dbReference type="PIRSR" id="PIRSR006816-2"/>
    </source>
</evidence>
<keyword evidence="1" id="KW-0285">Flavoprotein</keyword>
<keyword evidence="2" id="KW-0408">Iron</keyword>
<feature type="binding site" evidence="2">
    <location>
        <position position="225"/>
    </location>
    <ligand>
        <name>[2Fe-2S] cluster</name>
        <dbReference type="ChEBI" id="CHEBI:190135"/>
    </ligand>
</feature>
<dbReference type="Gene3D" id="3.40.50.80">
    <property type="entry name" value="Nucleotide-binding domain of ferredoxin-NADP reductase (FNR) module"/>
    <property type="match status" value="1"/>
</dbReference>
<dbReference type="PANTHER" id="PTHR43513">
    <property type="entry name" value="DIHYDROOROTATE DEHYDROGENASE B (NAD(+)), ELECTRON TRANSFER SUBUNIT"/>
    <property type="match status" value="1"/>
</dbReference>
<dbReference type="CDD" id="cd06219">
    <property type="entry name" value="DHOD_e_trans_like1"/>
    <property type="match status" value="1"/>
</dbReference>
<organism evidence="4 5">
    <name type="scientific">Termititenax aidoneus</name>
    <dbReference type="NCBI Taxonomy" id="2218524"/>
    <lineage>
        <taxon>Bacteria</taxon>
        <taxon>Bacillati</taxon>
        <taxon>Candidatus Margulisiibacteriota</taxon>
        <taxon>Candidatus Termititenacia</taxon>
        <taxon>Candidatus Termititenacales</taxon>
        <taxon>Candidatus Termititenacaceae</taxon>
        <taxon>Candidatus Termititenax</taxon>
    </lineage>
</organism>
<dbReference type="Gene3D" id="2.40.30.10">
    <property type="entry name" value="Translation factors"/>
    <property type="match status" value="1"/>
</dbReference>
<dbReference type="InterPro" id="IPR039261">
    <property type="entry name" value="FNR_nucleotide-bd"/>
</dbReference>
<evidence type="ECO:0000313" key="4">
    <source>
        <dbReference type="EMBL" id="GBR73836.1"/>
    </source>
</evidence>
<dbReference type="Proteomes" id="UP000269352">
    <property type="component" value="Unassembled WGS sequence"/>
</dbReference>
<dbReference type="Pfam" id="PF00175">
    <property type="entry name" value="NAD_binding_1"/>
    <property type="match status" value="1"/>
</dbReference>
<dbReference type="EMBL" id="BGZN01000021">
    <property type="protein sequence ID" value="GBR73836.1"/>
    <property type="molecule type" value="Genomic_DNA"/>
</dbReference>
<dbReference type="InterPro" id="IPR050353">
    <property type="entry name" value="PyrK_electron_transfer"/>
</dbReference>
<dbReference type="PROSITE" id="PS51384">
    <property type="entry name" value="FAD_FR"/>
    <property type="match status" value="1"/>
</dbReference>
<keyword evidence="2" id="KW-0001">2Fe-2S</keyword>
<dbReference type="SUPFAM" id="SSF52343">
    <property type="entry name" value="Ferredoxin reductase-like, C-terminal NADP-linked domain"/>
    <property type="match status" value="1"/>
</dbReference>
<proteinExistence type="predicted"/>
<dbReference type="InterPro" id="IPR019480">
    <property type="entry name" value="Dihydroorotate_DH_Fe-S-bd"/>
</dbReference>
<reference evidence="4 5" key="1">
    <citation type="journal article" date="2019" name="ISME J.">
        <title>Genome analyses of uncultured TG2/ZB3 bacteria in 'Margulisbacteria' specifically attached to ectosymbiotic spirochetes of protists in the termite gut.</title>
        <authorList>
            <person name="Utami Y.D."/>
            <person name="Kuwahara H."/>
            <person name="Igai K."/>
            <person name="Murakami T."/>
            <person name="Sugaya K."/>
            <person name="Morikawa T."/>
            <person name="Nagura Y."/>
            <person name="Yuki M."/>
            <person name="Deevong P."/>
            <person name="Inoue T."/>
            <person name="Kihara K."/>
            <person name="Lo N."/>
            <person name="Yamada A."/>
            <person name="Ohkuma M."/>
            <person name="Hongoh Y."/>
        </authorList>
    </citation>
    <scope>NUCLEOTIDE SEQUENCE [LARGE SCALE GENOMIC DNA]</scope>
    <source>
        <strain evidence="4">NkOx7-01</strain>
    </source>
</reference>
<keyword evidence="1" id="KW-0274">FAD</keyword>
<dbReference type="GO" id="GO:0051537">
    <property type="term" value="F:2 iron, 2 sulfur cluster binding"/>
    <property type="evidence" value="ECO:0007669"/>
    <property type="project" value="UniProtKB-KW"/>
</dbReference>
<dbReference type="GO" id="GO:0050660">
    <property type="term" value="F:flavin adenine dinucleotide binding"/>
    <property type="evidence" value="ECO:0007669"/>
    <property type="project" value="InterPro"/>
</dbReference>
<keyword evidence="2" id="KW-0411">Iron-sulfur</keyword>
<dbReference type="GO" id="GO:0016491">
    <property type="term" value="F:oxidoreductase activity"/>
    <property type="evidence" value="ECO:0007669"/>
    <property type="project" value="InterPro"/>
</dbReference>
<dbReference type="PIRSF" id="PIRSF006816">
    <property type="entry name" value="Cyc3_hyd_g"/>
    <property type="match status" value="1"/>
</dbReference>
<protein>
    <submittedName>
        <fullName evidence="4">Ferredoxin-NADP reductase</fullName>
    </submittedName>
</protein>
<dbReference type="Pfam" id="PF10418">
    <property type="entry name" value="DHODB_Fe-S_bind"/>
    <property type="match status" value="1"/>
</dbReference>
<dbReference type="PANTHER" id="PTHR43513:SF3">
    <property type="entry name" value="DIHYDROOROTATE DEHYDROGENASE B (NAD(+)), ELECTRON TRANSFER SUBUNIT-RELATED"/>
    <property type="match status" value="1"/>
</dbReference>
<keyword evidence="5" id="KW-1185">Reference proteome</keyword>
<name>A0A388TAR3_TERA1</name>
<dbReference type="InterPro" id="IPR017927">
    <property type="entry name" value="FAD-bd_FR_type"/>
</dbReference>
<dbReference type="InterPro" id="IPR001433">
    <property type="entry name" value="OxRdtase_FAD/NAD-bd"/>
</dbReference>
<evidence type="ECO:0000256" key="1">
    <source>
        <dbReference type="PIRSR" id="PIRSR006816-1"/>
    </source>
</evidence>
<comment type="cofactor">
    <cofactor evidence="2">
        <name>[2Fe-2S] cluster</name>
        <dbReference type="ChEBI" id="CHEBI:190135"/>
    </cofactor>
    <text evidence="2">Binds 1 [2Fe-2S] cluster per subunit.</text>
</comment>
<dbReference type="InterPro" id="IPR012165">
    <property type="entry name" value="Cyt_c3_hydrogenase_gsu"/>
</dbReference>
<dbReference type="GO" id="GO:0006221">
    <property type="term" value="P:pyrimidine nucleotide biosynthetic process"/>
    <property type="evidence" value="ECO:0007669"/>
    <property type="project" value="InterPro"/>
</dbReference>
<feature type="binding site" evidence="2">
    <location>
        <position position="222"/>
    </location>
    <ligand>
        <name>[2Fe-2S] cluster</name>
        <dbReference type="ChEBI" id="CHEBI:190135"/>
    </ligand>
</feature>
<dbReference type="SUPFAM" id="SSF63380">
    <property type="entry name" value="Riboflavin synthase domain-like"/>
    <property type="match status" value="1"/>
</dbReference>
<dbReference type="Pfam" id="PF00970">
    <property type="entry name" value="FAD_binding_6"/>
    <property type="match status" value="1"/>
</dbReference>